<dbReference type="AlphaFoldDB" id="A0A3P7P370"/>
<evidence type="ECO:0000313" key="1">
    <source>
        <dbReference type="EMBL" id="VDN12426.1"/>
    </source>
</evidence>
<organism evidence="1 2">
    <name type="scientific">Dibothriocephalus latus</name>
    <name type="common">Fish tapeworm</name>
    <name type="synonym">Diphyllobothrium latum</name>
    <dbReference type="NCBI Taxonomy" id="60516"/>
    <lineage>
        <taxon>Eukaryota</taxon>
        <taxon>Metazoa</taxon>
        <taxon>Spiralia</taxon>
        <taxon>Lophotrochozoa</taxon>
        <taxon>Platyhelminthes</taxon>
        <taxon>Cestoda</taxon>
        <taxon>Eucestoda</taxon>
        <taxon>Diphyllobothriidea</taxon>
        <taxon>Diphyllobothriidae</taxon>
        <taxon>Dibothriocephalus</taxon>
    </lineage>
</organism>
<dbReference type="PANTHER" id="PTHR21301:SF11">
    <property type="entry name" value="GIY-YIG DOMAIN-CONTAINING PROTEIN"/>
    <property type="match status" value="1"/>
</dbReference>
<accession>A0A3P7P370</accession>
<dbReference type="Proteomes" id="UP000281553">
    <property type="component" value="Unassembled WGS sequence"/>
</dbReference>
<reference evidence="1 2" key="1">
    <citation type="submission" date="2018-11" db="EMBL/GenBank/DDBJ databases">
        <authorList>
            <consortium name="Pathogen Informatics"/>
        </authorList>
    </citation>
    <scope>NUCLEOTIDE SEQUENCE [LARGE SCALE GENOMIC DNA]</scope>
</reference>
<proteinExistence type="predicted"/>
<dbReference type="PANTHER" id="PTHR21301">
    <property type="entry name" value="REVERSE TRANSCRIPTASE"/>
    <property type="match status" value="1"/>
</dbReference>
<sequence>MDETFVVIKRDQVPTFKERRNSVFPDIQLTMEEEENKELAFLDVLVCHKDSGGLKTKVFRKATNMMQVLNYNSNHPICTNTVAPLNLHAAHEVLCCYMGKGQNKTKPNIRIASEEDPRRNRPGEEAPWGQGATLIAVRDPERPPTPLTAIWRTPL</sequence>
<name>A0A3P7P370_DIBLA</name>
<gene>
    <name evidence="1" type="ORF">DILT_LOCUS8257</name>
</gene>
<evidence type="ECO:0000313" key="2">
    <source>
        <dbReference type="Proteomes" id="UP000281553"/>
    </source>
</evidence>
<dbReference type="EMBL" id="UYRU01053864">
    <property type="protein sequence ID" value="VDN12426.1"/>
    <property type="molecule type" value="Genomic_DNA"/>
</dbReference>
<keyword evidence="2" id="KW-1185">Reference proteome</keyword>
<dbReference type="OrthoDB" id="6627528at2759"/>
<protein>
    <submittedName>
        <fullName evidence="1">Uncharacterized protein</fullName>
    </submittedName>
</protein>